<organism evidence="2 3">
    <name type="scientific">Tetrapyrgos nigripes</name>
    <dbReference type="NCBI Taxonomy" id="182062"/>
    <lineage>
        <taxon>Eukaryota</taxon>
        <taxon>Fungi</taxon>
        <taxon>Dikarya</taxon>
        <taxon>Basidiomycota</taxon>
        <taxon>Agaricomycotina</taxon>
        <taxon>Agaricomycetes</taxon>
        <taxon>Agaricomycetidae</taxon>
        <taxon>Agaricales</taxon>
        <taxon>Marasmiineae</taxon>
        <taxon>Marasmiaceae</taxon>
        <taxon>Tetrapyrgos</taxon>
    </lineage>
</organism>
<evidence type="ECO:0000313" key="3">
    <source>
        <dbReference type="Proteomes" id="UP000559256"/>
    </source>
</evidence>
<comment type="caution">
    <text evidence="2">The sequence shown here is derived from an EMBL/GenBank/DDBJ whole genome shotgun (WGS) entry which is preliminary data.</text>
</comment>
<keyword evidence="3" id="KW-1185">Reference proteome</keyword>
<dbReference type="Proteomes" id="UP000559256">
    <property type="component" value="Unassembled WGS sequence"/>
</dbReference>
<accession>A0A8H5G5Q4</accession>
<evidence type="ECO:0000256" key="1">
    <source>
        <dbReference type="SAM" id="MobiDB-lite"/>
    </source>
</evidence>
<dbReference type="AlphaFoldDB" id="A0A8H5G5Q4"/>
<proteinExistence type="predicted"/>
<feature type="compositionally biased region" description="Polar residues" evidence="1">
    <location>
        <begin position="95"/>
        <end position="116"/>
    </location>
</feature>
<gene>
    <name evidence="2" type="ORF">D9758_008540</name>
</gene>
<reference evidence="2 3" key="1">
    <citation type="journal article" date="2020" name="ISME J.">
        <title>Uncovering the hidden diversity of litter-decomposition mechanisms in mushroom-forming fungi.</title>
        <authorList>
            <person name="Floudas D."/>
            <person name="Bentzer J."/>
            <person name="Ahren D."/>
            <person name="Johansson T."/>
            <person name="Persson P."/>
            <person name="Tunlid A."/>
        </authorList>
    </citation>
    <scope>NUCLEOTIDE SEQUENCE [LARGE SCALE GENOMIC DNA]</scope>
    <source>
        <strain evidence="2 3">CBS 291.85</strain>
    </source>
</reference>
<protein>
    <submittedName>
        <fullName evidence="2">Uncharacterized protein</fullName>
    </submittedName>
</protein>
<name>A0A8H5G5Q4_9AGAR</name>
<evidence type="ECO:0000313" key="2">
    <source>
        <dbReference type="EMBL" id="KAF5358813.1"/>
    </source>
</evidence>
<feature type="region of interest" description="Disordered" evidence="1">
    <location>
        <begin position="28"/>
        <end position="48"/>
    </location>
</feature>
<dbReference type="OrthoDB" id="3003645at2759"/>
<sequence length="154" mass="16547">MPNDLQIHLHSPSAHIIGTPFQFDSSPYEYPFPTSQASSSSSTATSTSSIPSLVVSPIQFSSSSYIPPVSLSKFTPTHPKLRPASPPPVPPTLLQKSRQWSTSTDSLRVDSKSGTSKGLGATPKKDDGGRRHSVDVGSNYRVPEDRILSSRSAR</sequence>
<dbReference type="EMBL" id="JAACJM010000048">
    <property type="protein sequence ID" value="KAF5358813.1"/>
    <property type="molecule type" value="Genomic_DNA"/>
</dbReference>
<feature type="compositionally biased region" description="Low complexity" evidence="1">
    <location>
        <begin position="34"/>
        <end position="48"/>
    </location>
</feature>
<feature type="region of interest" description="Disordered" evidence="1">
    <location>
        <begin position="71"/>
        <end position="154"/>
    </location>
</feature>
<feature type="compositionally biased region" description="Basic and acidic residues" evidence="1">
    <location>
        <begin position="123"/>
        <end position="134"/>
    </location>
</feature>